<dbReference type="InterPro" id="IPR051939">
    <property type="entry name" value="Glycosyltr_41/O-GlcNAc_trsf"/>
</dbReference>
<dbReference type="RefSeq" id="WP_379903066.1">
    <property type="nucleotide sequence ID" value="NZ_JBHRTR010000031.1"/>
</dbReference>
<accession>A0ABV7L4F5</accession>
<dbReference type="PANTHER" id="PTHR44835:SF1">
    <property type="entry name" value="PROTEIN O-GLCNAC TRANSFERASE"/>
    <property type="match status" value="1"/>
</dbReference>
<keyword evidence="6" id="KW-1185">Reference proteome</keyword>
<evidence type="ECO:0000256" key="3">
    <source>
        <dbReference type="ARBA" id="ARBA00022679"/>
    </source>
</evidence>
<comment type="pathway">
    <text evidence="1">Protein modification; protein glycosylation.</text>
</comment>
<feature type="region of interest" description="Disordered" evidence="4">
    <location>
        <begin position="1"/>
        <end position="22"/>
    </location>
</feature>
<reference evidence="6" key="1">
    <citation type="journal article" date="2019" name="Int. J. Syst. Evol. Microbiol.">
        <title>The Global Catalogue of Microorganisms (GCM) 10K type strain sequencing project: providing services to taxonomists for standard genome sequencing and annotation.</title>
        <authorList>
            <consortium name="The Broad Institute Genomics Platform"/>
            <consortium name="The Broad Institute Genome Sequencing Center for Infectious Disease"/>
            <person name="Wu L."/>
            <person name="Ma J."/>
        </authorList>
    </citation>
    <scope>NUCLEOTIDE SEQUENCE [LARGE SCALE GENOMIC DNA]</scope>
    <source>
        <strain evidence="6">KCTC 42964</strain>
    </source>
</reference>
<name>A0ABV7L4F5_9PROT</name>
<sequence length="528" mass="57352">MGDGEGRGSQDPAAPHPADLVRDPGAAHEQALQRLSEGRLAEAESLFRGLREVLGPAGRLVVEQNLAVLEWRRGNFAASWRWVRSVMTRRPRQGADLARRLAFHAQLFGVHDIFWTALAASRSLAPEDLRAWSMAHVAADFRGAPAEHRTLKALPDSLRQPRHRKPRSGPAPRRIALVISDLGSFSRMFQPFVRLRQLGFDLSWIHLVEQDGGGEGNLPEGEALSVPGRDAQAQVAAIEASDPDVVIDLASHSQPDVLAAYCQCDSPLLLGWAGNAVTSGTGFFDGWLTDASLCPPGAERHYAEPVIRLPVTSVTVEPIGEYPQAGVLPLDRNGHVTFGSFHRICKISTEALDLWAELLRAQADARLLMKAPFLDDMAAASRIRDAFKERGIPSWRIDLRGGSDQDAHRAAMQAVDVALGGFPEQGLVTDFECFMLGVPTVSLRVDDRPCACLSDLLSRAAGAPFLVTRRPRDYLERALGLAGDAGYLRQARQCYRENILSSGITDHTATASAMGEAIRQLWSGAAGG</sequence>
<organism evidence="5 6">
    <name type="scientific">Marinibaculum pumilum</name>
    <dbReference type="NCBI Taxonomy" id="1766165"/>
    <lineage>
        <taxon>Bacteria</taxon>
        <taxon>Pseudomonadati</taxon>
        <taxon>Pseudomonadota</taxon>
        <taxon>Alphaproteobacteria</taxon>
        <taxon>Rhodospirillales</taxon>
        <taxon>Rhodospirillaceae</taxon>
        <taxon>Marinibaculum</taxon>
    </lineage>
</organism>
<dbReference type="EMBL" id="JBHRTR010000031">
    <property type="protein sequence ID" value="MFC3229142.1"/>
    <property type="molecule type" value="Genomic_DNA"/>
</dbReference>
<evidence type="ECO:0000256" key="4">
    <source>
        <dbReference type="SAM" id="MobiDB-lite"/>
    </source>
</evidence>
<evidence type="ECO:0000256" key="1">
    <source>
        <dbReference type="ARBA" id="ARBA00004922"/>
    </source>
</evidence>
<dbReference type="Proteomes" id="UP001595528">
    <property type="component" value="Unassembled WGS sequence"/>
</dbReference>
<dbReference type="PANTHER" id="PTHR44835">
    <property type="entry name" value="UDP-N-ACETYLGLUCOSAMINE--PEPTIDE N-ACETYLGLUCOSAMINYLTRANSFERASE SPINDLY-RELATED"/>
    <property type="match status" value="1"/>
</dbReference>
<proteinExistence type="predicted"/>
<protein>
    <recommendedName>
        <fullName evidence="7">O-GlcNAc transferase C-terminal domain-containing protein</fullName>
    </recommendedName>
</protein>
<keyword evidence="2" id="KW-0328">Glycosyltransferase</keyword>
<evidence type="ECO:0000313" key="5">
    <source>
        <dbReference type="EMBL" id="MFC3229142.1"/>
    </source>
</evidence>
<dbReference type="Gene3D" id="3.40.50.11380">
    <property type="match status" value="1"/>
</dbReference>
<gene>
    <name evidence="5" type="ORF">ACFOGJ_17985</name>
</gene>
<dbReference type="Gene3D" id="3.40.50.2000">
    <property type="entry name" value="Glycogen Phosphorylase B"/>
    <property type="match status" value="1"/>
</dbReference>
<evidence type="ECO:0000313" key="6">
    <source>
        <dbReference type="Proteomes" id="UP001595528"/>
    </source>
</evidence>
<evidence type="ECO:0000256" key="2">
    <source>
        <dbReference type="ARBA" id="ARBA00022676"/>
    </source>
</evidence>
<evidence type="ECO:0008006" key="7">
    <source>
        <dbReference type="Google" id="ProtNLM"/>
    </source>
</evidence>
<keyword evidence="3" id="KW-0808">Transferase</keyword>
<comment type="caution">
    <text evidence="5">The sequence shown here is derived from an EMBL/GenBank/DDBJ whole genome shotgun (WGS) entry which is preliminary data.</text>
</comment>